<reference evidence="4 5" key="1">
    <citation type="journal article" date="2015" name="Sci. Rep.">
        <title>The genome of Leishmania panamensis: insights into genomics of the L. (Viannia) subgenus.</title>
        <authorList>
            <person name="Llanes A."/>
            <person name="Restrepo C.M."/>
            <person name="Vecchio G.D."/>
            <person name="Anguizola F.J."/>
            <person name="Lleonart R."/>
        </authorList>
    </citation>
    <scope>NUCLEOTIDE SEQUENCE [LARGE SCALE GENOMIC DNA]</scope>
    <source>
        <strain evidence="4 5">MHOM/PA/94/PSC-1</strain>
    </source>
</reference>
<dbReference type="Proteomes" id="UP000063063">
    <property type="component" value="Chromosome 34"/>
</dbReference>
<evidence type="ECO:0000256" key="3">
    <source>
        <dbReference type="ARBA" id="ARBA00046271"/>
    </source>
</evidence>
<dbReference type="AlphaFoldDB" id="A0A088S131"/>
<dbReference type="VEuPathDB" id="TriTrypDB:LPAL13_340043100"/>
<evidence type="ECO:0000256" key="1">
    <source>
        <dbReference type="ARBA" id="ARBA00023136"/>
    </source>
</evidence>
<dbReference type="eggNOG" id="ENOG502SA55">
    <property type="taxonomic scope" value="Eukaryota"/>
</dbReference>
<evidence type="ECO:0000256" key="2">
    <source>
        <dbReference type="ARBA" id="ARBA00023140"/>
    </source>
</evidence>
<protein>
    <submittedName>
        <fullName evidence="4">Glycosomal membrane protein, putative</fullName>
    </submittedName>
</protein>
<dbReference type="OrthoDB" id="275311at2759"/>
<dbReference type="PANTHER" id="PTHR42266">
    <property type="entry name" value="GIM5B PROTEIN"/>
    <property type="match status" value="1"/>
</dbReference>
<keyword evidence="5" id="KW-1185">Reference proteome</keyword>
<dbReference type="InterPro" id="IPR008733">
    <property type="entry name" value="PEX11"/>
</dbReference>
<name>A0A088S131_LEIPA</name>
<accession>A0A088S131</accession>
<proteinExistence type="predicted"/>
<evidence type="ECO:0000313" key="5">
    <source>
        <dbReference type="Proteomes" id="UP000063063"/>
    </source>
</evidence>
<dbReference type="RefSeq" id="XP_010702779.1">
    <property type="nucleotide sequence ID" value="XM_010704477.1"/>
</dbReference>
<evidence type="ECO:0000313" key="4">
    <source>
        <dbReference type="EMBL" id="AIO01979.1"/>
    </source>
</evidence>
<dbReference type="PANTHER" id="PTHR42266:SF1">
    <property type="entry name" value="GIM5B PROTEIN"/>
    <property type="match status" value="1"/>
</dbReference>
<dbReference type="GO" id="GO:0005778">
    <property type="term" value="C:peroxisomal membrane"/>
    <property type="evidence" value="ECO:0007669"/>
    <property type="project" value="UniProtKB-SubCell"/>
</dbReference>
<gene>
    <name evidence="4" type="ORF">LPMP_343560</name>
</gene>
<dbReference type="EMBL" id="CP009403">
    <property type="protein sequence ID" value="AIO01979.1"/>
    <property type="molecule type" value="Genomic_DNA"/>
</dbReference>
<sequence length="253" mass="27263">MSNSSVTQRVATFNDYIGNVSNRDRVMSVVQFSAMALTGPAAAAGCPELSAHFNTILHIAAHYRTITRFSQWLVVAPALTYSGIAGALNSHPNPLVGICKTISTAFFTVFLIGEELVLASKSNMLDPVLGKHLNRIRFVFLFWSNIARLIMNYLLLKSSSYDAVKDSQNEEKAKDHRRKVLSVADGVLQSMFCYTLLKSSAPAGPKYLSAALQSGNVVDVITSLAPPLIAVPSTPQGIIGLVASVPGFMMSIL</sequence>
<dbReference type="GeneID" id="22578861"/>
<organism evidence="4 5">
    <name type="scientific">Leishmania panamensis</name>
    <dbReference type="NCBI Taxonomy" id="5679"/>
    <lineage>
        <taxon>Eukaryota</taxon>
        <taxon>Discoba</taxon>
        <taxon>Euglenozoa</taxon>
        <taxon>Kinetoplastea</taxon>
        <taxon>Metakinetoplastina</taxon>
        <taxon>Trypanosomatida</taxon>
        <taxon>Trypanosomatidae</taxon>
        <taxon>Leishmaniinae</taxon>
        <taxon>Leishmania</taxon>
        <taxon>Leishmania guyanensis species complex</taxon>
    </lineage>
</organism>
<keyword evidence="1" id="KW-0472">Membrane</keyword>
<dbReference type="KEGG" id="lpan:LPMP_343560"/>
<dbReference type="VEuPathDB" id="TriTrypDB:LPMP_343560"/>
<dbReference type="Pfam" id="PF05648">
    <property type="entry name" value="PEX11"/>
    <property type="match status" value="1"/>
</dbReference>
<keyword evidence="2" id="KW-0576">Peroxisome</keyword>
<dbReference type="GO" id="GO:0016559">
    <property type="term" value="P:peroxisome fission"/>
    <property type="evidence" value="ECO:0007669"/>
    <property type="project" value="InterPro"/>
</dbReference>
<comment type="subcellular location">
    <subcellularLocation>
        <location evidence="3">Peroxisome membrane</location>
    </subcellularLocation>
</comment>